<gene>
    <name evidence="1" type="ORF">QAD02_020588</name>
</gene>
<accession>A0ACC2PSM4</accession>
<comment type="caution">
    <text evidence="1">The sequence shown here is derived from an EMBL/GenBank/DDBJ whole genome shotgun (WGS) entry which is preliminary data.</text>
</comment>
<keyword evidence="2" id="KW-1185">Reference proteome</keyword>
<name>A0ACC2PSM4_9HYME</name>
<proteinExistence type="predicted"/>
<reference evidence="1" key="1">
    <citation type="submission" date="2023-04" db="EMBL/GenBank/DDBJ databases">
        <title>A chromosome-level genome assembly of the parasitoid wasp Eretmocerus hayati.</title>
        <authorList>
            <person name="Zhong Y."/>
            <person name="Liu S."/>
            <person name="Liu Y."/>
        </authorList>
    </citation>
    <scope>NUCLEOTIDE SEQUENCE</scope>
    <source>
        <strain evidence="1">ZJU_SS_LIU_2023</strain>
    </source>
</reference>
<organism evidence="1 2">
    <name type="scientific">Eretmocerus hayati</name>
    <dbReference type="NCBI Taxonomy" id="131215"/>
    <lineage>
        <taxon>Eukaryota</taxon>
        <taxon>Metazoa</taxon>
        <taxon>Ecdysozoa</taxon>
        <taxon>Arthropoda</taxon>
        <taxon>Hexapoda</taxon>
        <taxon>Insecta</taxon>
        <taxon>Pterygota</taxon>
        <taxon>Neoptera</taxon>
        <taxon>Endopterygota</taxon>
        <taxon>Hymenoptera</taxon>
        <taxon>Apocrita</taxon>
        <taxon>Proctotrupomorpha</taxon>
        <taxon>Chalcidoidea</taxon>
        <taxon>Aphelinidae</taxon>
        <taxon>Aphelininae</taxon>
        <taxon>Eretmocerus</taxon>
    </lineage>
</organism>
<evidence type="ECO:0000313" key="1">
    <source>
        <dbReference type="EMBL" id="KAJ8684795.1"/>
    </source>
</evidence>
<dbReference type="EMBL" id="CM056741">
    <property type="protein sequence ID" value="KAJ8684795.1"/>
    <property type="molecule type" value="Genomic_DNA"/>
</dbReference>
<evidence type="ECO:0000313" key="2">
    <source>
        <dbReference type="Proteomes" id="UP001239111"/>
    </source>
</evidence>
<sequence length="245" mass="28071">MWKESPSMILAENDDDSQFPIRDIMRESSGYVRDLRGIHGRLDRFHKEEVVFTNAKNIGKSTDSLGQSWYNRKRCENVGEERLKIVRLAAEIALDNIREKINYTNGQRSTRFPNVSNSFTLGLHIVDDLPSDLDTVYTELKYADQEARKIGQALARVSCGHPLHLESEFILSNQDPNMPEDGELCCFPRSKVPRAMRGHRLVRNAIAAFMFEGIECSTEEQAAIDSWIIREIHVVTLLKLLIHRS</sequence>
<dbReference type="Proteomes" id="UP001239111">
    <property type="component" value="Chromosome 1"/>
</dbReference>
<protein>
    <submittedName>
        <fullName evidence="1">Uncharacterized protein</fullName>
    </submittedName>
</protein>